<dbReference type="GeneID" id="69465234"/>
<evidence type="ECO:0000313" key="2">
    <source>
        <dbReference type="Proteomes" id="UP000503440"/>
    </source>
</evidence>
<dbReference type="EMBL" id="CP044455">
    <property type="protein sequence ID" value="QIC70892.1"/>
    <property type="molecule type" value="Genomic_DNA"/>
</dbReference>
<dbReference type="AlphaFoldDB" id="A0A6C0YQL4"/>
<organism evidence="1 2">
    <name type="scientific">Acinetobacter indicus</name>
    <dbReference type="NCBI Taxonomy" id="756892"/>
    <lineage>
        <taxon>Bacteria</taxon>
        <taxon>Pseudomonadati</taxon>
        <taxon>Pseudomonadota</taxon>
        <taxon>Gammaproteobacteria</taxon>
        <taxon>Moraxellales</taxon>
        <taxon>Moraxellaceae</taxon>
        <taxon>Acinetobacter</taxon>
    </lineage>
</organism>
<name>A0A6C0YQL4_9GAMM</name>
<dbReference type="Proteomes" id="UP000503440">
    <property type="component" value="Chromosome"/>
</dbReference>
<dbReference type="RefSeq" id="WP_005176151.1">
    <property type="nucleotide sequence ID" value="NZ_CAXNYR010000016.1"/>
</dbReference>
<evidence type="ECO:0000313" key="1">
    <source>
        <dbReference type="EMBL" id="QIC70892.1"/>
    </source>
</evidence>
<reference evidence="1 2" key="1">
    <citation type="submission" date="2019-09" db="EMBL/GenBank/DDBJ databases">
        <title>Non-baumannii Acinetobacter spp. carrying blaNDM-1 isolated in China.</title>
        <authorList>
            <person name="Cui C."/>
            <person name="Chen C."/>
            <person name="Sun J."/>
            <person name="Liu Y."/>
        </authorList>
    </citation>
    <scope>NUCLEOTIDE SEQUENCE [LARGE SCALE GENOMIC DNA]</scope>
    <source>
        <strain evidence="1 2">B18</strain>
    </source>
</reference>
<sequence length="100" mass="11641">MQRTITTRYKHQFRTALLQRAHQQQDLQLHHLKQQLEQRSHLFIVGFGTVLGAILAMFIAYHLSNIWSGYLIVAVLPLLVAYGLRKVYVHTLSHTAEEDF</sequence>
<gene>
    <name evidence="1" type="ORF">FSC09_10965</name>
</gene>
<protein>
    <submittedName>
        <fullName evidence="1">Uncharacterized protein</fullName>
    </submittedName>
</protein>
<proteinExistence type="predicted"/>
<accession>A0A6C0YQL4</accession>